<name>A0A1F4Q2B8_UNCSA</name>
<dbReference type="Proteomes" id="UP000178724">
    <property type="component" value="Unassembled WGS sequence"/>
</dbReference>
<dbReference type="GO" id="GO:0030246">
    <property type="term" value="F:carbohydrate binding"/>
    <property type="evidence" value="ECO:0007669"/>
    <property type="project" value="InterPro"/>
</dbReference>
<dbReference type="InterPro" id="IPR051417">
    <property type="entry name" value="SDr/BOS_complex"/>
</dbReference>
<keyword evidence="1" id="KW-0732">Signal</keyword>
<reference evidence="2 3" key="1">
    <citation type="journal article" date="2016" name="Nat. Commun.">
        <title>Thousands of microbial genomes shed light on interconnected biogeochemical processes in an aquifer system.</title>
        <authorList>
            <person name="Anantharaman K."/>
            <person name="Brown C.T."/>
            <person name="Hug L.A."/>
            <person name="Sharon I."/>
            <person name="Castelle C.J."/>
            <person name="Probst A.J."/>
            <person name="Thomas B.C."/>
            <person name="Singh A."/>
            <person name="Wilkins M.J."/>
            <person name="Karaoz U."/>
            <person name="Brodie E.L."/>
            <person name="Williams K.H."/>
            <person name="Hubbard S.S."/>
            <person name="Banfield J.F."/>
        </authorList>
    </citation>
    <scope>NUCLEOTIDE SEQUENCE [LARGE SCALE GENOMIC DNA]</scope>
</reference>
<accession>A0A1F4Q2B8</accession>
<protein>
    <submittedName>
        <fullName evidence="2">Uncharacterized protein</fullName>
    </submittedName>
</protein>
<dbReference type="AlphaFoldDB" id="A0A1F4Q2B8"/>
<sequence length="851" mass="89483">MAAATLAAAQGSESFLSFYWLSGSVSQEGSPAAGRLVRFYHTDPALSVTTETDANGYYSLNVFELEFFFGVPITFETETYHLDVPRSLGESYGTTEAIQLQNEAGFMTKDLAVLPGEGPYIGPPATIDGYVRSQAGAPLTGATVSLNTPQGIRTTTTDGSGYYIISDLAGGEYDVHAGTNGFAPGTVNVEAVLGQTRSANFTLQPLGANEAVLWGLVADSSGQPLGGAVVAADSYRAITRTVDGYYELIVAPQSYNVSASLEPYTTSTESVTLTDQERSRNLNFQLTLLAPAQAGRLVGTVRDSAGAPIANALISTGSQTAVNLPNGSYAIESVPPGVYQVIASADNYQSKVVTAEVLAGSDTTLNFDLEALPAGTGDIWGYVRNDATGAGLVGATVTSGALSATAGAGGLYQLTSVPAGTYILTAQQTAYLPASETVILAGNESVPRDFFLRYAPYGTVEGFVTSAATGAPIDGARTTFEVGGIEQAVYSVGGVYTIESAAIGSRVFYCSAGGYFPSSETFTVLPSTVNTGFNFALSPRDYAGWAGPLAIRRAADAAGSNIEVTWDPAEYPNARLYYLTGDGSGVYTDEAAAWTLVVDGGEFNLNVNAGALLHNNQVGAGTAEAYYKLISSTGDHNLLLPPAQAVGKFNVMIYENSNLISLPLFNPNTGIDNVFGTQLTGGPNAAASDKIYYFDLSLDPDDWSIAWLSNNAGDEGWKGFLADLLPDRGYFVARTAGAGNKEITVVGDAAVNADRRINLKLGSNMIGSAYPRTIGLDSSNLLSVLKTDELAANADQIFEWSNPLNDWTISYASPTGFAGLLENFRPGKGYWVINSELADPPQDDEWIYYKP</sequence>
<comment type="caution">
    <text evidence="2">The sequence shown here is derived from an EMBL/GenBank/DDBJ whole genome shotgun (WGS) entry which is preliminary data.</text>
</comment>
<evidence type="ECO:0000313" key="3">
    <source>
        <dbReference type="Proteomes" id="UP000178724"/>
    </source>
</evidence>
<dbReference type="SUPFAM" id="SSF49452">
    <property type="entry name" value="Starch-binding domain-like"/>
    <property type="match status" value="3"/>
</dbReference>
<dbReference type="InterPro" id="IPR008969">
    <property type="entry name" value="CarboxyPept-like_regulatory"/>
</dbReference>
<dbReference type="Gene3D" id="2.60.40.1120">
    <property type="entry name" value="Carboxypeptidase-like, regulatory domain"/>
    <property type="match status" value="5"/>
</dbReference>
<dbReference type="PANTHER" id="PTHR23303">
    <property type="entry name" value="CARBOXYPEPTIDASE REGULATORY REGION-CONTAINING"/>
    <property type="match status" value="1"/>
</dbReference>
<evidence type="ECO:0000313" key="2">
    <source>
        <dbReference type="EMBL" id="OGB89986.1"/>
    </source>
</evidence>
<dbReference type="InterPro" id="IPR013784">
    <property type="entry name" value="Carb-bd-like_fold"/>
</dbReference>
<organism evidence="2 3">
    <name type="scientific">candidate division WOR-1 bacterium RIFCSPHIGHO2_01_FULL_53_15</name>
    <dbReference type="NCBI Taxonomy" id="1802564"/>
    <lineage>
        <taxon>Bacteria</taxon>
        <taxon>Bacillati</taxon>
        <taxon>Saganbacteria</taxon>
    </lineage>
</organism>
<dbReference type="Pfam" id="PF13620">
    <property type="entry name" value="CarboxypepD_reg"/>
    <property type="match status" value="4"/>
</dbReference>
<dbReference type="EMBL" id="METM01000016">
    <property type="protein sequence ID" value="OGB89986.1"/>
    <property type="molecule type" value="Genomic_DNA"/>
</dbReference>
<evidence type="ECO:0000256" key="1">
    <source>
        <dbReference type="ARBA" id="ARBA00022729"/>
    </source>
</evidence>
<proteinExistence type="predicted"/>
<gene>
    <name evidence="2" type="ORF">A2625_01415</name>
</gene>
<dbReference type="SUPFAM" id="SSF49464">
    <property type="entry name" value="Carboxypeptidase regulatory domain-like"/>
    <property type="match status" value="2"/>
</dbReference>
<dbReference type="PANTHER" id="PTHR23303:SF14">
    <property type="entry name" value="BOS COMPLEX SUBUNIT NOMO1-RELATED"/>
    <property type="match status" value="1"/>
</dbReference>